<dbReference type="PANTHER" id="PTHR13504">
    <property type="entry name" value="FIDO DOMAIN-CONTAINING PROTEIN DDB_G0283145"/>
    <property type="match status" value="1"/>
</dbReference>
<feature type="domain" description="Fido" evidence="4">
    <location>
        <begin position="108"/>
        <end position="262"/>
    </location>
</feature>
<dbReference type="Gene3D" id="1.10.3290.10">
    <property type="entry name" value="Fido-like domain"/>
    <property type="match status" value="1"/>
</dbReference>
<evidence type="ECO:0000259" key="4">
    <source>
        <dbReference type="PROSITE" id="PS51459"/>
    </source>
</evidence>
<dbReference type="InterPro" id="IPR003812">
    <property type="entry name" value="Fido"/>
</dbReference>
<dbReference type="Pfam" id="PF02661">
    <property type="entry name" value="Fic"/>
    <property type="match status" value="1"/>
</dbReference>
<dbReference type="PANTHER" id="PTHR13504:SF38">
    <property type="entry name" value="FIDO DOMAIN-CONTAINING PROTEIN"/>
    <property type="match status" value="1"/>
</dbReference>
<dbReference type="InterPro" id="IPR036597">
    <property type="entry name" value="Fido-like_dom_sf"/>
</dbReference>
<evidence type="ECO:0000313" key="5">
    <source>
        <dbReference type="EMBL" id="RIE07649.1"/>
    </source>
</evidence>
<evidence type="ECO:0000256" key="1">
    <source>
        <dbReference type="PIRSR" id="PIRSR640198-1"/>
    </source>
</evidence>
<protein>
    <submittedName>
        <fullName evidence="5">Fic family protein</fullName>
    </submittedName>
</protein>
<evidence type="ECO:0000313" key="7">
    <source>
        <dbReference type="Proteomes" id="UP000266260"/>
    </source>
</evidence>
<feature type="site" description="Important for autoinhibition of adenylyltransferase activity" evidence="3">
    <location>
        <position position="62"/>
    </location>
</feature>
<gene>
    <name evidence="5" type="ORF">SMC5_09200</name>
    <name evidence="6" type="ORF">SMC6_01790</name>
</gene>
<evidence type="ECO:0000313" key="8">
    <source>
        <dbReference type="Proteomes" id="UP000266489"/>
    </source>
</evidence>
<evidence type="ECO:0000256" key="3">
    <source>
        <dbReference type="PIRSR" id="PIRSR640198-3"/>
    </source>
</evidence>
<keyword evidence="7" id="KW-1185">Reference proteome</keyword>
<accession>A0A398DGA9</accession>
<dbReference type="InterPro" id="IPR036388">
    <property type="entry name" value="WH-like_DNA-bd_sf"/>
</dbReference>
<sequence>MRRFDYTFLGHGMVPASIANLAGAIREIKAMESGRMDLFPDMLSSLEQIARVESVKGSNAIEGIVTTDQRIREIVNGNIAPLNHDETEIVGYRDALGLVHSNYPTMEINSSTIMGLHRTMLSYTPQGGGAYKVADNAIMAIDTFGTRHIRFTPVAAAETPEAMERLILAYMSARSDSSINSLLLTPCFVLDFLCIHPFTDGNGRMSRLLSLLMLYKSGFDAGKYVSFEEQINSTKSQYYEALKMSSEGWHMNENSYFPFMENFLTTLLICYRKLNERFDIVQGKHATKAERIEAAVLRSIKPISKKEISDLFPDISPTTIEAALGRMVRNGEITKTGGARSTKYVKKIGQ</sequence>
<reference evidence="7 8" key="1">
    <citation type="submission" date="2018-09" db="EMBL/GenBank/DDBJ databases">
        <title>Discovery and Ecogenomic Context for Candidatus Cryosericales, a Global Caldiserica Order Active in Thawing Permafrost.</title>
        <authorList>
            <person name="Martinez M.A."/>
            <person name="Woodcroft B.J."/>
            <person name="Ignacio Espinoza J.C."/>
            <person name="Zayed A."/>
            <person name="Singleton C.M."/>
            <person name="Boyd J."/>
            <person name="Li Y.-F."/>
            <person name="Purvine S."/>
            <person name="Maughan H."/>
            <person name="Hodgkins S.B."/>
            <person name="Anderson D."/>
            <person name="Sederholm M."/>
            <person name="Temperton B."/>
            <person name="Saleska S.R."/>
            <person name="Tyson G.W."/>
            <person name="Rich V.I."/>
        </authorList>
    </citation>
    <scope>NUCLEOTIDE SEQUENCE [LARGE SCALE GENOMIC DNA]</scope>
    <source>
        <strain evidence="5 8">SMC5</strain>
        <strain evidence="6 7">SMC6</strain>
    </source>
</reference>
<name>A0A398D2F8_9BACT</name>
<dbReference type="Proteomes" id="UP000266489">
    <property type="component" value="Unassembled WGS sequence"/>
</dbReference>
<dbReference type="Proteomes" id="UP000266260">
    <property type="component" value="Unassembled WGS sequence"/>
</dbReference>
<feature type="active site" evidence="1">
    <location>
        <position position="196"/>
    </location>
</feature>
<feature type="binding site" evidence="2">
    <location>
        <begin position="200"/>
        <end position="207"/>
    </location>
    <ligand>
        <name>ATP</name>
        <dbReference type="ChEBI" id="CHEBI:30616"/>
    </ligand>
</feature>
<dbReference type="GO" id="GO:0005524">
    <property type="term" value="F:ATP binding"/>
    <property type="evidence" value="ECO:0007669"/>
    <property type="project" value="UniProtKB-KW"/>
</dbReference>
<dbReference type="PROSITE" id="PS51459">
    <property type="entry name" value="FIDO"/>
    <property type="match status" value="1"/>
</dbReference>
<dbReference type="EMBL" id="QXIT01000033">
    <property type="protein sequence ID" value="RIE10124.1"/>
    <property type="molecule type" value="Genomic_DNA"/>
</dbReference>
<evidence type="ECO:0000256" key="2">
    <source>
        <dbReference type="PIRSR" id="PIRSR640198-2"/>
    </source>
</evidence>
<dbReference type="EMBL" id="QXIU01000224">
    <property type="protein sequence ID" value="RIE07649.1"/>
    <property type="molecule type" value="Genomic_DNA"/>
</dbReference>
<dbReference type="AlphaFoldDB" id="A0A398D2F8"/>
<dbReference type="Gene3D" id="1.10.10.10">
    <property type="entry name" value="Winged helix-like DNA-binding domain superfamily/Winged helix DNA-binding domain"/>
    <property type="match status" value="1"/>
</dbReference>
<dbReference type="OrthoDB" id="9813719at2"/>
<comment type="caution">
    <text evidence="5">The sequence shown here is derived from an EMBL/GenBank/DDBJ whole genome shotgun (WGS) entry which is preliminary data.</text>
</comment>
<accession>A0A398D2F8</accession>
<organism evidence="5 8">
    <name type="scientific">Candidatus Cryosericum odellii</name>
    <dbReference type="NCBI Taxonomy" id="2290917"/>
    <lineage>
        <taxon>Bacteria</taxon>
        <taxon>Pseudomonadati</taxon>
        <taxon>Caldisericota/Cryosericota group</taxon>
        <taxon>Candidatus Cryosericota</taxon>
        <taxon>Candidatus Cryosericia</taxon>
        <taxon>Candidatus Cryosericales</taxon>
        <taxon>Candidatus Cryosericaceae</taxon>
        <taxon>Candidatus Cryosericum</taxon>
    </lineage>
</organism>
<feature type="binding site" evidence="2">
    <location>
        <begin position="238"/>
        <end position="239"/>
    </location>
    <ligand>
        <name>ATP</name>
        <dbReference type="ChEBI" id="CHEBI:30616"/>
    </ligand>
</feature>
<keyword evidence="2" id="KW-0547">Nucleotide-binding</keyword>
<dbReference type="SUPFAM" id="SSF140931">
    <property type="entry name" value="Fic-like"/>
    <property type="match status" value="1"/>
</dbReference>
<evidence type="ECO:0000313" key="6">
    <source>
        <dbReference type="EMBL" id="RIE10124.1"/>
    </source>
</evidence>
<dbReference type="InterPro" id="IPR040198">
    <property type="entry name" value="Fido_containing"/>
</dbReference>
<proteinExistence type="predicted"/>
<keyword evidence="2" id="KW-0067">ATP-binding</keyword>